<feature type="compositionally biased region" description="Acidic residues" evidence="2">
    <location>
        <begin position="50"/>
        <end position="65"/>
    </location>
</feature>
<organism evidence="4 5">
    <name type="scientific">Acanthocheilonema viteae</name>
    <name type="common">Filarial nematode worm</name>
    <name type="synonym">Dipetalonema viteae</name>
    <dbReference type="NCBI Taxonomy" id="6277"/>
    <lineage>
        <taxon>Eukaryota</taxon>
        <taxon>Metazoa</taxon>
        <taxon>Ecdysozoa</taxon>
        <taxon>Nematoda</taxon>
        <taxon>Chromadorea</taxon>
        <taxon>Rhabditida</taxon>
        <taxon>Spirurina</taxon>
        <taxon>Spiruromorpha</taxon>
        <taxon>Filarioidea</taxon>
        <taxon>Onchocercidae</taxon>
        <taxon>Acanthocheilonema</taxon>
    </lineage>
</organism>
<feature type="region of interest" description="Disordered" evidence="2">
    <location>
        <begin position="1"/>
        <end position="65"/>
    </location>
</feature>
<dbReference type="Gene3D" id="3.60.21.10">
    <property type="match status" value="1"/>
</dbReference>
<comment type="catalytic activity">
    <reaction evidence="1">
        <text>O-phospho-L-threonyl-[protein] + H2O = L-threonyl-[protein] + phosphate</text>
        <dbReference type="Rhea" id="RHEA:47004"/>
        <dbReference type="Rhea" id="RHEA-COMP:11060"/>
        <dbReference type="Rhea" id="RHEA-COMP:11605"/>
        <dbReference type="ChEBI" id="CHEBI:15377"/>
        <dbReference type="ChEBI" id="CHEBI:30013"/>
        <dbReference type="ChEBI" id="CHEBI:43474"/>
        <dbReference type="ChEBI" id="CHEBI:61977"/>
        <dbReference type="EC" id="3.1.3.16"/>
    </reaction>
</comment>
<dbReference type="Proteomes" id="UP000276991">
    <property type="component" value="Unassembled WGS sequence"/>
</dbReference>
<dbReference type="InterPro" id="IPR050341">
    <property type="entry name" value="PP1_catalytic_subunit"/>
</dbReference>
<evidence type="ECO:0000256" key="1">
    <source>
        <dbReference type="RuleBase" id="RU004273"/>
    </source>
</evidence>
<feature type="compositionally biased region" description="Low complexity" evidence="2">
    <location>
        <begin position="38"/>
        <end position="49"/>
    </location>
</feature>
<evidence type="ECO:0000256" key="2">
    <source>
        <dbReference type="SAM" id="MobiDB-lite"/>
    </source>
</evidence>
<protein>
    <recommendedName>
        <fullName evidence="1">Serine/threonine-protein phosphatase</fullName>
        <ecNumber evidence="1">3.1.3.16</ecNumber>
    </recommendedName>
</protein>
<dbReference type="GO" id="GO:0005634">
    <property type="term" value="C:nucleus"/>
    <property type="evidence" value="ECO:0007669"/>
    <property type="project" value="TreeGrafter"/>
</dbReference>
<dbReference type="SUPFAM" id="SSF56300">
    <property type="entry name" value="Metallo-dependent phosphatases"/>
    <property type="match status" value="1"/>
</dbReference>
<feature type="non-terminal residue" evidence="4">
    <location>
        <position position="242"/>
    </location>
</feature>
<evidence type="ECO:0000259" key="3">
    <source>
        <dbReference type="PROSITE" id="PS00125"/>
    </source>
</evidence>
<proteinExistence type="inferred from homology"/>
<dbReference type="InterPro" id="IPR029052">
    <property type="entry name" value="Metallo-depent_PP-like"/>
</dbReference>
<dbReference type="PRINTS" id="PR00114">
    <property type="entry name" value="STPHPHTASE"/>
</dbReference>
<feature type="domain" description="Serine/threonine specific protein phosphatases" evidence="3">
    <location>
        <begin position="212"/>
        <end position="217"/>
    </location>
</feature>
<gene>
    <name evidence="4" type="ORF">NAV_LOCUS10046</name>
</gene>
<dbReference type="GO" id="GO:0004722">
    <property type="term" value="F:protein serine/threonine phosphatase activity"/>
    <property type="evidence" value="ECO:0007669"/>
    <property type="project" value="UniProtKB-EC"/>
</dbReference>
<dbReference type="EC" id="3.1.3.16" evidence="1"/>
<evidence type="ECO:0000313" key="5">
    <source>
        <dbReference type="Proteomes" id="UP000276991"/>
    </source>
</evidence>
<evidence type="ECO:0000313" key="4">
    <source>
        <dbReference type="EMBL" id="VBB35255.1"/>
    </source>
</evidence>
<accession>A0A498SW51</accession>
<dbReference type="SMART" id="SM00156">
    <property type="entry name" value="PP2Ac"/>
    <property type="match status" value="1"/>
</dbReference>
<dbReference type="PANTHER" id="PTHR11668:SF516">
    <property type="entry name" value="SERINE_THREONINE SPECIFIC PROTEIN PHOSPHATASES DOMAIN-CONTAINING PROTEIN"/>
    <property type="match status" value="1"/>
</dbReference>
<keyword evidence="5" id="KW-1185">Reference proteome</keyword>
<dbReference type="OrthoDB" id="5831000at2759"/>
<dbReference type="InterPro" id="IPR006186">
    <property type="entry name" value="Ser/Thr-sp_prot-phosphatase"/>
</dbReference>
<keyword evidence="1" id="KW-0378">Hydrolase</keyword>
<comment type="similarity">
    <text evidence="1">Belongs to the PPP phosphatase family.</text>
</comment>
<dbReference type="PANTHER" id="PTHR11668">
    <property type="entry name" value="SERINE/THREONINE PROTEIN PHOSPHATASE"/>
    <property type="match status" value="1"/>
</dbReference>
<dbReference type="STRING" id="6277.A0A498SW51"/>
<dbReference type="AlphaFoldDB" id="A0A498SW51"/>
<reference evidence="4 5" key="1">
    <citation type="submission" date="2018-08" db="EMBL/GenBank/DDBJ databases">
        <authorList>
            <person name="Laetsch R D."/>
            <person name="Stevens L."/>
            <person name="Kumar S."/>
            <person name="Blaxter L. M."/>
        </authorList>
    </citation>
    <scope>NUCLEOTIDE SEQUENCE [LARGE SCALE GENOMIC DNA]</scope>
</reference>
<dbReference type="EMBL" id="UPTC01005256">
    <property type="protein sequence ID" value="VBB35255.1"/>
    <property type="molecule type" value="Genomic_DNA"/>
</dbReference>
<name>A0A498SW51_ACAVI</name>
<dbReference type="Pfam" id="PF00149">
    <property type="entry name" value="Metallophos"/>
    <property type="match status" value="1"/>
</dbReference>
<dbReference type="GO" id="GO:0005737">
    <property type="term" value="C:cytoplasm"/>
    <property type="evidence" value="ECO:0007669"/>
    <property type="project" value="TreeGrafter"/>
</dbReference>
<dbReference type="PROSITE" id="PS00125">
    <property type="entry name" value="SER_THR_PHOSPHATASE"/>
    <property type="match status" value="1"/>
</dbReference>
<feature type="compositionally biased region" description="Acidic residues" evidence="2">
    <location>
        <begin position="28"/>
        <end position="37"/>
    </location>
</feature>
<dbReference type="InterPro" id="IPR004843">
    <property type="entry name" value="Calcineurin-like_PHP"/>
</dbReference>
<sequence length="242" mass="27136">MGHGELRSKKRQISAQSSSENRNSKDSEMDEDSDDELAAAASAETSDSLSSEDDNGDDDDSEDEVPSVIYNHPLVNDLLDRFMRAQLRTDTNVNNANNDKNAETKVTLEPAPIHAVDLKFDELRQLCDLAINSFAKQKSLLRIGIEMLPITICADTHGQFRDVRCILSTCGNPSSQTYLFLGDYVDRGSQGIETVTMLMCFKIKYPTRVYMLRGNHEDANTTLIYGFYDECITRFPNDEGEL</sequence>